<organism evidence="2 3">
    <name type="scientific">Parabacteroides faecis</name>
    <dbReference type="NCBI Taxonomy" id="1217282"/>
    <lineage>
        <taxon>Bacteria</taxon>
        <taxon>Pseudomonadati</taxon>
        <taxon>Bacteroidota</taxon>
        <taxon>Bacteroidia</taxon>
        <taxon>Bacteroidales</taxon>
        <taxon>Tannerellaceae</taxon>
        <taxon>Parabacteroides</taxon>
    </lineage>
</organism>
<dbReference type="EMBL" id="JACHOC010000007">
    <property type="protein sequence ID" value="MBB4623730.1"/>
    <property type="molecule type" value="Genomic_DNA"/>
</dbReference>
<sequence length="359" mass="41299">MSLNQNKYCVWFFPVGTGSKGGDAILIELYDEDDNPYVFLIDGGYEETGRAIAEFLKRKYQKPIIYMMINTHPDLDHLSGLKAILEDRDITVEKIVMNRPWKDGKLKPEHFKDKRITPNSLAERIKNSFSMADEIENIAKCRKIILSPAYSEDELIPGVLSILGPSKSFYQKYLLASDKTPETWINEWNKPYVKATMTEDDYDPNNGEIEWFDEENTSEVNQTSLIILLEVGNEKFLFTGDAGKEALEEAFNQYEKLNKKNSTNDFTTVQLPHHGSRKNVNPELLRRLNPCSFIISCPPEGEKEGHPSRRLINKLLEINYRSRIFVTKEHRFVFHKGVKINASPQTPQGIHHKMDGKAQ</sequence>
<dbReference type="PANTHER" id="PTHR30619:SF1">
    <property type="entry name" value="RECOMBINATION PROTEIN 2"/>
    <property type="match status" value="1"/>
</dbReference>
<comment type="caution">
    <text evidence="2">The sequence shown here is derived from an EMBL/GenBank/DDBJ whole genome shotgun (WGS) entry which is preliminary data.</text>
</comment>
<dbReference type="Pfam" id="PF00753">
    <property type="entry name" value="Lactamase_B"/>
    <property type="match status" value="1"/>
</dbReference>
<keyword evidence="3" id="KW-1185">Reference proteome</keyword>
<dbReference type="Proteomes" id="UP000533637">
    <property type="component" value="Unassembled WGS sequence"/>
</dbReference>
<keyword evidence="2" id="KW-0378">Hydrolase</keyword>
<evidence type="ECO:0000313" key="2">
    <source>
        <dbReference type="EMBL" id="MBB4623730.1"/>
    </source>
</evidence>
<evidence type="ECO:0000259" key="1">
    <source>
        <dbReference type="Pfam" id="PF00753"/>
    </source>
</evidence>
<evidence type="ECO:0000313" key="3">
    <source>
        <dbReference type="Proteomes" id="UP000533637"/>
    </source>
</evidence>
<dbReference type="Gene3D" id="3.60.15.10">
    <property type="entry name" value="Ribonuclease Z/Hydroxyacylglutathione hydrolase-like"/>
    <property type="match status" value="1"/>
</dbReference>
<dbReference type="InterPro" id="IPR001279">
    <property type="entry name" value="Metallo-B-lactamas"/>
</dbReference>
<protein>
    <submittedName>
        <fullName evidence="2">Beta-lactamase superfamily II metal-dependent hydrolase</fullName>
    </submittedName>
</protein>
<dbReference type="GO" id="GO:0016787">
    <property type="term" value="F:hydrolase activity"/>
    <property type="evidence" value="ECO:0007669"/>
    <property type="project" value="UniProtKB-KW"/>
</dbReference>
<accession>A0ABR6KQD5</accession>
<dbReference type="SUPFAM" id="SSF56281">
    <property type="entry name" value="Metallo-hydrolase/oxidoreductase"/>
    <property type="match status" value="1"/>
</dbReference>
<gene>
    <name evidence="2" type="ORF">GGQ57_003646</name>
</gene>
<dbReference type="InterPro" id="IPR052159">
    <property type="entry name" value="Competence_DNA_uptake"/>
</dbReference>
<dbReference type="InterPro" id="IPR036866">
    <property type="entry name" value="RibonucZ/Hydroxyglut_hydro"/>
</dbReference>
<feature type="domain" description="Metallo-beta-lactamase" evidence="1">
    <location>
        <begin position="26"/>
        <end position="102"/>
    </location>
</feature>
<dbReference type="PANTHER" id="PTHR30619">
    <property type="entry name" value="DNA INTERNALIZATION/COMPETENCE PROTEIN COMEC/REC2"/>
    <property type="match status" value="1"/>
</dbReference>
<proteinExistence type="predicted"/>
<name>A0ABR6KQD5_9BACT</name>
<reference evidence="2 3" key="1">
    <citation type="submission" date="2020-08" db="EMBL/GenBank/DDBJ databases">
        <title>Genomic Encyclopedia of Type Strains, Phase IV (KMG-IV): sequencing the most valuable type-strain genomes for metagenomic binning, comparative biology and taxonomic classification.</title>
        <authorList>
            <person name="Goeker M."/>
        </authorList>
    </citation>
    <scope>NUCLEOTIDE SEQUENCE [LARGE SCALE GENOMIC DNA]</scope>
    <source>
        <strain evidence="2 3">DSM 102983</strain>
    </source>
</reference>
<dbReference type="RefSeq" id="WP_183671699.1">
    <property type="nucleotide sequence ID" value="NZ_BMPB01000008.1"/>
</dbReference>